<proteinExistence type="predicted"/>
<dbReference type="Gene3D" id="3.30.70.270">
    <property type="match status" value="1"/>
</dbReference>
<feature type="domain" description="GGDEF" evidence="3">
    <location>
        <begin position="400"/>
        <end position="532"/>
    </location>
</feature>
<evidence type="ECO:0000313" key="5">
    <source>
        <dbReference type="Proteomes" id="UP001479520"/>
    </source>
</evidence>
<evidence type="ECO:0000313" key="4">
    <source>
        <dbReference type="EMBL" id="WZJ20769.1"/>
    </source>
</evidence>
<name>A0ABZ2XG16_9RHOO</name>
<feature type="transmembrane region" description="Helical" evidence="1">
    <location>
        <begin position="287"/>
        <end position="309"/>
    </location>
</feature>
<dbReference type="PROSITE" id="PS50887">
    <property type="entry name" value="GGDEF"/>
    <property type="match status" value="1"/>
</dbReference>
<accession>A0ABZ2XG16</accession>
<dbReference type="Pfam" id="PF00672">
    <property type="entry name" value="HAMP"/>
    <property type="match status" value="1"/>
</dbReference>
<keyword evidence="5" id="KW-1185">Reference proteome</keyword>
<dbReference type="PANTHER" id="PTHR46663">
    <property type="entry name" value="DIGUANYLATE CYCLASE DGCT-RELATED"/>
    <property type="match status" value="1"/>
</dbReference>
<dbReference type="InterPro" id="IPR029787">
    <property type="entry name" value="Nucleotide_cyclase"/>
</dbReference>
<dbReference type="InterPro" id="IPR052163">
    <property type="entry name" value="DGC-Regulatory_Protein"/>
</dbReference>
<dbReference type="Pfam" id="PF00990">
    <property type="entry name" value="GGDEF"/>
    <property type="match status" value="1"/>
</dbReference>
<keyword evidence="1" id="KW-0472">Membrane</keyword>
<dbReference type="CDD" id="cd12914">
    <property type="entry name" value="PDC1_DGC_like"/>
    <property type="match status" value="1"/>
</dbReference>
<keyword evidence="1" id="KW-0812">Transmembrane</keyword>
<evidence type="ECO:0000256" key="1">
    <source>
        <dbReference type="SAM" id="Phobius"/>
    </source>
</evidence>
<organism evidence="4 5">
    <name type="scientific">Azonexus hydrophilus</name>
    <dbReference type="NCBI Taxonomy" id="418702"/>
    <lineage>
        <taxon>Bacteria</taxon>
        <taxon>Pseudomonadati</taxon>
        <taxon>Pseudomonadota</taxon>
        <taxon>Betaproteobacteria</taxon>
        <taxon>Rhodocyclales</taxon>
        <taxon>Azonexaceae</taxon>
        <taxon>Azonexus</taxon>
    </lineage>
</organism>
<dbReference type="SUPFAM" id="SSF158472">
    <property type="entry name" value="HAMP domain-like"/>
    <property type="match status" value="1"/>
</dbReference>
<dbReference type="SMART" id="SM00267">
    <property type="entry name" value="GGDEF"/>
    <property type="match status" value="1"/>
</dbReference>
<dbReference type="InterPro" id="IPR043128">
    <property type="entry name" value="Rev_trsase/Diguanyl_cyclase"/>
</dbReference>
<sequence>MRLCLRADSLTTRLILLGSALLLVGALGRMIFLSSYLRNDLTQLTSAQLTSIAHYAAQDVDRDIVARRDLLTHLASKLPPALLGRPAQLRAWLQERQETNPLFSRGLFVLDTAGQIIADFPAVPGRAGSSAADRDYFRQASQGHLAVGQPTTGRIAPFPILPMAAPLLDDGGSVRGILVGVSELQSGNFLATLYTTRIGKTGGLLLISPRDKLFVGASDPTMILAPTPAPGINPLHDLAMNGFRGTGITVNAKGVEEIVATASVPSLDWFVVARLPTSEAHGSVSRLIHYILRNTVIILPLFILAMILIMRRMMRPLMETAKRADRMTQGELPLEPLPVARNDEVGHLTAAFNRVLSKLLESQAELSHMAHHDQLTGLPNRKLLADRMKLALARAHRNDGWVAVLFLDLDGFKPINDRHGHETGDLALREVANRLLAVIRREDTLARVGGDEFVVLLSDLDASAGETAERVADKCLAVFATPFDLPAGSCVLGTSIGIAIGDGNCDQDRLLIAADQAMYRAKEAGRGRYCLA</sequence>
<reference evidence="4 5" key="1">
    <citation type="submission" date="2024-04" db="EMBL/GenBank/DDBJ databases">
        <title>Dissimilatory iodate-reducing microorganisms contribute to the enrichment of iodine in groundwater.</title>
        <authorList>
            <person name="Jiang Z."/>
        </authorList>
    </citation>
    <scope>NUCLEOTIDE SEQUENCE [LARGE SCALE GENOMIC DNA]</scope>
    <source>
        <strain evidence="4 5">NCP973</strain>
    </source>
</reference>
<evidence type="ECO:0000259" key="3">
    <source>
        <dbReference type="PROSITE" id="PS50887"/>
    </source>
</evidence>
<dbReference type="PANTHER" id="PTHR46663:SF3">
    <property type="entry name" value="SLL0267 PROTEIN"/>
    <property type="match status" value="1"/>
</dbReference>
<keyword evidence="1" id="KW-1133">Transmembrane helix</keyword>
<dbReference type="InterPro" id="IPR003660">
    <property type="entry name" value="HAMP_dom"/>
</dbReference>
<dbReference type="RefSeq" id="WP_341743352.1">
    <property type="nucleotide sequence ID" value="NZ_CP151406.1"/>
</dbReference>
<dbReference type="Proteomes" id="UP001479520">
    <property type="component" value="Chromosome"/>
</dbReference>
<feature type="domain" description="HAMP" evidence="2">
    <location>
        <begin position="311"/>
        <end position="364"/>
    </location>
</feature>
<evidence type="ECO:0000259" key="2">
    <source>
        <dbReference type="PROSITE" id="PS50885"/>
    </source>
</evidence>
<dbReference type="CDD" id="cd18774">
    <property type="entry name" value="PDC2_HK_sensor"/>
    <property type="match status" value="1"/>
</dbReference>
<gene>
    <name evidence="4" type="ORF">AADV58_12515</name>
</gene>
<dbReference type="Gene3D" id="6.10.340.10">
    <property type="match status" value="1"/>
</dbReference>
<dbReference type="CDD" id="cd06225">
    <property type="entry name" value="HAMP"/>
    <property type="match status" value="1"/>
</dbReference>
<protein>
    <submittedName>
        <fullName evidence="4">GGDEF domain-containing protein</fullName>
    </submittedName>
</protein>
<dbReference type="EMBL" id="CP151406">
    <property type="protein sequence ID" value="WZJ20769.1"/>
    <property type="molecule type" value="Genomic_DNA"/>
</dbReference>
<dbReference type="Gene3D" id="3.30.450.20">
    <property type="entry name" value="PAS domain"/>
    <property type="match status" value="1"/>
</dbReference>
<dbReference type="CDD" id="cd01949">
    <property type="entry name" value="GGDEF"/>
    <property type="match status" value="1"/>
</dbReference>
<dbReference type="PROSITE" id="PS50885">
    <property type="entry name" value="HAMP"/>
    <property type="match status" value="1"/>
</dbReference>
<dbReference type="SMART" id="SM00304">
    <property type="entry name" value="HAMP"/>
    <property type="match status" value="1"/>
</dbReference>
<dbReference type="SUPFAM" id="SSF55073">
    <property type="entry name" value="Nucleotide cyclase"/>
    <property type="match status" value="1"/>
</dbReference>
<dbReference type="NCBIfam" id="TIGR00254">
    <property type="entry name" value="GGDEF"/>
    <property type="match status" value="1"/>
</dbReference>
<dbReference type="InterPro" id="IPR000160">
    <property type="entry name" value="GGDEF_dom"/>
</dbReference>